<dbReference type="AlphaFoldDB" id="A0A7G9SES1"/>
<sequence length="206" mass="21469">MRSKLLLIALCATVAACKTDTPERGLATVHVPVVTSQDFVFDAAAPGGSLAPGEAERLDGWFQGLGLGYGDTLYVDGPFSDDARARVAQVAGRYGMMVQPGAPVVAGAVRPDAVRVIVSRRRAEVPGCPNWDTKAQPNFANKQMSNFGCAVSSNLAAMIADPVDLIHGREGNGVQDASTAARAIQMYRSAPPTGAKGLQSVNTKGN</sequence>
<dbReference type="Pfam" id="PF09476">
    <property type="entry name" value="Pilus_CpaD"/>
    <property type="match status" value="1"/>
</dbReference>
<name>A0A7G9SES1_9SPHN</name>
<proteinExistence type="predicted"/>
<dbReference type="PROSITE" id="PS51257">
    <property type="entry name" value="PROKAR_LIPOPROTEIN"/>
    <property type="match status" value="1"/>
</dbReference>
<gene>
    <name evidence="1" type="ORF">H9L13_06305</name>
</gene>
<dbReference type="KEGG" id="slut:H9L13_06305"/>
<protein>
    <submittedName>
        <fullName evidence="1">CpaD family pilus assembly protein</fullName>
    </submittedName>
</protein>
<organism evidence="1 2">
    <name type="scientific">Sphingomonas lutea</name>
    <dbReference type="NCBI Taxonomy" id="1045317"/>
    <lineage>
        <taxon>Bacteria</taxon>
        <taxon>Pseudomonadati</taxon>
        <taxon>Pseudomonadota</taxon>
        <taxon>Alphaproteobacteria</taxon>
        <taxon>Sphingomonadales</taxon>
        <taxon>Sphingomonadaceae</taxon>
        <taxon>Sphingomonas</taxon>
    </lineage>
</organism>
<evidence type="ECO:0000313" key="1">
    <source>
        <dbReference type="EMBL" id="QNN66346.1"/>
    </source>
</evidence>
<dbReference type="InterPro" id="IPR019027">
    <property type="entry name" value="Pilus_biogenesis_CpaD-related"/>
</dbReference>
<dbReference type="EMBL" id="CP060718">
    <property type="protein sequence ID" value="QNN66346.1"/>
    <property type="molecule type" value="Genomic_DNA"/>
</dbReference>
<dbReference type="Proteomes" id="UP000515971">
    <property type="component" value="Chromosome"/>
</dbReference>
<accession>A0A7G9SES1</accession>
<reference evidence="1 2" key="1">
    <citation type="submission" date="2020-08" db="EMBL/GenBank/DDBJ databases">
        <title>Genome sequence of Sphingomonas lutea KCTC 23642T.</title>
        <authorList>
            <person name="Hyun D.-W."/>
            <person name="Bae J.-W."/>
        </authorList>
    </citation>
    <scope>NUCLEOTIDE SEQUENCE [LARGE SCALE GENOMIC DNA]</scope>
    <source>
        <strain evidence="1 2">KCTC 23642</strain>
    </source>
</reference>
<keyword evidence="2" id="KW-1185">Reference proteome</keyword>
<dbReference type="RefSeq" id="WP_187536938.1">
    <property type="nucleotide sequence ID" value="NZ_BAABJT010000001.1"/>
</dbReference>
<evidence type="ECO:0000313" key="2">
    <source>
        <dbReference type="Proteomes" id="UP000515971"/>
    </source>
</evidence>